<dbReference type="HOGENOM" id="CLU_001681_2_3_12"/>
<dbReference type="InterPro" id="IPR008274">
    <property type="entry name" value="AldOxase/xan_DH_MoCoBD1"/>
</dbReference>
<evidence type="ECO:0000259" key="2">
    <source>
        <dbReference type="Pfam" id="PF02738"/>
    </source>
</evidence>
<proteinExistence type="predicted"/>
<dbReference type="Pfam" id="PF02738">
    <property type="entry name" value="MoCoBD_1"/>
    <property type="match status" value="1"/>
</dbReference>
<dbReference type="AlphaFoldDB" id="F4GLU9"/>
<gene>
    <name evidence="3" type="ordered locus">Spico_1792</name>
</gene>
<reference evidence="3 4" key="2">
    <citation type="journal article" date="2012" name="Stand. Genomic Sci.">
        <title>Complete genome sequence of the termite hindgut bacterium Spirochaeta coccoides type strain (SPN1(T)), reclassification in the genus Sphaerochaeta as Sphaerochaeta coccoides comb. nov. and emendations of the family Spirochaetaceae and the genus Sphaerochaeta.</title>
        <authorList>
            <person name="Abt B."/>
            <person name="Han C."/>
            <person name="Scheuner C."/>
            <person name="Lu M."/>
            <person name="Lapidus A."/>
            <person name="Nolan M."/>
            <person name="Lucas S."/>
            <person name="Hammon N."/>
            <person name="Deshpande S."/>
            <person name="Cheng J.F."/>
            <person name="Tapia R."/>
            <person name="Goodwin L.A."/>
            <person name="Pitluck S."/>
            <person name="Liolios K."/>
            <person name="Pagani I."/>
            <person name="Ivanova N."/>
            <person name="Mavromatis K."/>
            <person name="Mikhailova N."/>
            <person name="Huntemann M."/>
            <person name="Pati A."/>
            <person name="Chen A."/>
            <person name="Palaniappan K."/>
            <person name="Land M."/>
            <person name="Hauser L."/>
            <person name="Brambilla E.M."/>
            <person name="Rohde M."/>
            <person name="Spring S."/>
            <person name="Gronow S."/>
            <person name="Goker M."/>
            <person name="Woyke T."/>
            <person name="Bristow J."/>
            <person name="Eisen J.A."/>
            <person name="Markowitz V."/>
            <person name="Hugenholtz P."/>
            <person name="Kyrpides N.C."/>
            <person name="Klenk H.P."/>
            <person name="Detter J.C."/>
        </authorList>
    </citation>
    <scope>NUCLEOTIDE SEQUENCE [LARGE SCALE GENOMIC DNA]</scope>
    <source>
        <strain evidence="4">ATCC BAA-1237 / DSM 17374 / SPN1</strain>
    </source>
</reference>
<dbReference type="OrthoDB" id="9759099at2"/>
<dbReference type="KEGG" id="scc:Spico_1792"/>
<dbReference type="Gene3D" id="3.30.365.10">
    <property type="entry name" value="Aldehyde oxidase/xanthine dehydrogenase, molybdopterin binding domain"/>
    <property type="match status" value="2"/>
</dbReference>
<keyword evidence="4" id="KW-1185">Reference proteome</keyword>
<dbReference type="Proteomes" id="UP000007939">
    <property type="component" value="Chromosome"/>
</dbReference>
<reference evidence="4" key="1">
    <citation type="submission" date="2011-04" db="EMBL/GenBank/DDBJ databases">
        <title>The complete genome of Spirochaeta coccoides DSM 17374.</title>
        <authorList>
            <person name="Lucas S."/>
            <person name="Copeland A."/>
            <person name="Lapidus A."/>
            <person name="Bruce D."/>
            <person name="Goodwin L."/>
            <person name="Pitluck S."/>
            <person name="Peters L."/>
            <person name="Kyrpides N."/>
            <person name="Mavromatis K."/>
            <person name="Pagani I."/>
            <person name="Ivanova N."/>
            <person name="Ovchinnikova G."/>
            <person name="Lu M."/>
            <person name="Detter J.C."/>
            <person name="Tapia R."/>
            <person name="Han C."/>
            <person name="Land M."/>
            <person name="Hauser L."/>
            <person name="Markowitz V."/>
            <person name="Cheng J.-F."/>
            <person name="Hugenholtz P."/>
            <person name="Woyke T."/>
            <person name="Wu D."/>
            <person name="Spring S."/>
            <person name="Schroeder M."/>
            <person name="Brambilla E."/>
            <person name="Klenk H.-P."/>
            <person name="Eisen J.A."/>
        </authorList>
    </citation>
    <scope>NUCLEOTIDE SEQUENCE [LARGE SCALE GENOMIC DNA]</scope>
    <source>
        <strain evidence="4">ATCC BAA-1237 / DSM 17374 / SPN1</strain>
    </source>
</reference>
<dbReference type="GO" id="GO:0016491">
    <property type="term" value="F:oxidoreductase activity"/>
    <property type="evidence" value="ECO:0007669"/>
    <property type="project" value="InterPro"/>
</dbReference>
<dbReference type="STRING" id="760011.Spico_1792"/>
<dbReference type="EMBL" id="CP002659">
    <property type="protein sequence ID" value="AEC02990.1"/>
    <property type="molecule type" value="Genomic_DNA"/>
</dbReference>
<evidence type="ECO:0000313" key="3">
    <source>
        <dbReference type="EMBL" id="AEC02990.1"/>
    </source>
</evidence>
<dbReference type="SUPFAM" id="SSF56003">
    <property type="entry name" value="Molybdenum cofactor-binding domain"/>
    <property type="match status" value="1"/>
</dbReference>
<name>F4GLU9_PARC1</name>
<feature type="domain" description="Aldehyde oxidase/xanthine dehydrogenase first molybdopterin binding" evidence="2">
    <location>
        <begin position="150"/>
        <end position="362"/>
    </location>
</feature>
<dbReference type="SUPFAM" id="SSF54665">
    <property type="entry name" value="CO dehydrogenase molybdoprotein N-domain-like"/>
    <property type="match status" value="1"/>
</dbReference>
<evidence type="ECO:0000256" key="1">
    <source>
        <dbReference type="SAM" id="MobiDB-lite"/>
    </source>
</evidence>
<organism evidence="3 4">
    <name type="scientific">Parasphaerochaeta coccoides (strain ATCC BAA-1237 / DSM 17374 / SPN1)</name>
    <name type="common">Sphaerochaeta coccoides</name>
    <dbReference type="NCBI Taxonomy" id="760011"/>
    <lineage>
        <taxon>Bacteria</taxon>
        <taxon>Pseudomonadati</taxon>
        <taxon>Spirochaetota</taxon>
        <taxon>Spirochaetia</taxon>
        <taxon>Spirochaetales</taxon>
        <taxon>Sphaerochaetaceae</taxon>
        <taxon>Parasphaerochaeta</taxon>
    </lineage>
</organism>
<dbReference type="InterPro" id="IPR037165">
    <property type="entry name" value="AldOxase/xan_DH_Mopterin-bd_sf"/>
</dbReference>
<dbReference type="RefSeq" id="WP_013740383.1">
    <property type="nucleotide sequence ID" value="NC_015436.1"/>
</dbReference>
<dbReference type="Gene3D" id="3.90.1170.50">
    <property type="entry name" value="Aldehyde oxidase/xanthine dehydrogenase, a/b hammerhead"/>
    <property type="match status" value="1"/>
</dbReference>
<feature type="region of interest" description="Disordered" evidence="1">
    <location>
        <begin position="102"/>
        <end position="149"/>
    </location>
</feature>
<sequence length="675" mass="74179">MEKKTQLGDVPQYHGIVLCSSVSSGTIVDISMPTLPYGCFLIEPRDFSGTNSIHILDTRMPVLTSSSISYEGQPVLALFGPDIETVRNTARSIRFSYSLPPVPAPVSEQEKTDGVSSEEGTPGQREANIAGSPLTAAWDKGGNPPPETETQVLEQTYTYPIRHPARAEEIVIQAMYDQKELNMHVPTQWPFHVRESIAEALGISKRKITLKRLPYFTHRDAYVIWPSLLGVIAAAAAMKVGGKVSLSHEPAHANPLMTIHRRTVFASSTGKPLEETVTADIDQGAFPVFTQEMQRQVMAGLLPPYNLPKGSVIVTARKSSSPPASFHGDLGYATAVSSTAVHYNAVARAAGISPIDWKIKNLGEYPVRTGFVTSEKFSILRDIINETAEKSGFQRKHAAFELQKQRKNRYSTFLNYAKGIGCSAGAGISGFSSSFELADKFSVSLRLEEKDKVSFNTSFPLNGPSENIWKNMITRELDIDPESILPVDESREELRDSGPAVLSANSGRLPRMFRKLAHDIRERRFKEPLPLEASMTFRSPAMASHTEFEGTSGASLAIELDIDTITLHPVVRHVWAVFSFGYVDDDKLLRTRIRQTIVHTLRESGAYFDNRDGNKPFTIDITIHNTEDGAPASVNSILRGLVMGAFLSALGQALPSGMSTIPVTSALILDHIREE</sequence>
<evidence type="ECO:0000313" key="4">
    <source>
        <dbReference type="Proteomes" id="UP000007939"/>
    </source>
</evidence>
<accession>F4GLU9</accession>
<dbReference type="eggNOG" id="COG1529">
    <property type="taxonomic scope" value="Bacteria"/>
</dbReference>
<protein>
    <submittedName>
        <fullName evidence="3">Aldehyde oxidase and xanthine dehydrogenase molybdopterin binding protein</fullName>
    </submittedName>
</protein>
<dbReference type="InterPro" id="IPR036856">
    <property type="entry name" value="Ald_Oxase/Xan_DH_a/b_sf"/>
</dbReference>